<dbReference type="InterPro" id="IPR001623">
    <property type="entry name" value="DnaJ_domain"/>
</dbReference>
<feature type="compositionally biased region" description="Basic and acidic residues" evidence="1">
    <location>
        <begin position="138"/>
        <end position="147"/>
    </location>
</feature>
<accession>A0AA40ERJ9</accession>
<dbReference type="GO" id="GO:0005737">
    <property type="term" value="C:cytoplasm"/>
    <property type="evidence" value="ECO:0007669"/>
    <property type="project" value="TreeGrafter"/>
</dbReference>
<dbReference type="PROSITE" id="PS00636">
    <property type="entry name" value="DNAJ_1"/>
    <property type="match status" value="1"/>
</dbReference>
<feature type="region of interest" description="Disordered" evidence="1">
    <location>
        <begin position="506"/>
        <end position="778"/>
    </location>
</feature>
<dbReference type="InterPro" id="IPR018253">
    <property type="entry name" value="DnaJ_domain_CS"/>
</dbReference>
<proteinExistence type="predicted"/>
<dbReference type="InterPro" id="IPR051964">
    <property type="entry name" value="Chaperone_stress_response"/>
</dbReference>
<feature type="region of interest" description="Disordered" evidence="1">
    <location>
        <begin position="240"/>
        <end position="484"/>
    </location>
</feature>
<dbReference type="SMART" id="SM00271">
    <property type="entry name" value="DnaJ"/>
    <property type="match status" value="1"/>
</dbReference>
<feature type="compositionally biased region" description="Pro residues" evidence="1">
    <location>
        <begin position="768"/>
        <end position="777"/>
    </location>
</feature>
<dbReference type="InterPro" id="IPR036869">
    <property type="entry name" value="J_dom_sf"/>
</dbReference>
<dbReference type="AlphaFoldDB" id="A0AA40ERJ9"/>
<feature type="compositionally biased region" description="Polar residues" evidence="1">
    <location>
        <begin position="551"/>
        <end position="568"/>
    </location>
</feature>
<feature type="compositionally biased region" description="Pro residues" evidence="1">
    <location>
        <begin position="167"/>
        <end position="184"/>
    </location>
</feature>
<dbReference type="EMBL" id="JAUKUD010000005">
    <property type="protein sequence ID" value="KAK0744190.1"/>
    <property type="molecule type" value="Genomic_DNA"/>
</dbReference>
<evidence type="ECO:0000256" key="1">
    <source>
        <dbReference type="SAM" id="MobiDB-lite"/>
    </source>
</evidence>
<comment type="caution">
    <text evidence="3">The sequence shown here is derived from an EMBL/GenBank/DDBJ whole genome shotgun (WGS) entry which is preliminary data.</text>
</comment>
<feature type="compositionally biased region" description="Basic and acidic residues" evidence="1">
    <location>
        <begin position="299"/>
        <end position="308"/>
    </location>
</feature>
<keyword evidence="4" id="KW-1185">Reference proteome</keyword>
<feature type="compositionally biased region" description="Polar residues" evidence="1">
    <location>
        <begin position="506"/>
        <end position="531"/>
    </location>
</feature>
<dbReference type="PANTHER" id="PTHR44029:SF1">
    <property type="entry name" value="DNAJ HOMOLOG SUBFAMILY C MEMBER 21"/>
    <property type="match status" value="1"/>
</dbReference>
<feature type="compositionally biased region" description="Polar residues" evidence="1">
    <location>
        <begin position="80"/>
        <end position="97"/>
    </location>
</feature>
<feature type="domain" description="J" evidence="2">
    <location>
        <begin position="9"/>
        <end position="75"/>
    </location>
</feature>
<dbReference type="SUPFAM" id="SSF46565">
    <property type="entry name" value="Chaperone J-domain"/>
    <property type="match status" value="1"/>
</dbReference>
<organism evidence="3 4">
    <name type="scientific">Schizothecium vesticola</name>
    <dbReference type="NCBI Taxonomy" id="314040"/>
    <lineage>
        <taxon>Eukaryota</taxon>
        <taxon>Fungi</taxon>
        <taxon>Dikarya</taxon>
        <taxon>Ascomycota</taxon>
        <taxon>Pezizomycotina</taxon>
        <taxon>Sordariomycetes</taxon>
        <taxon>Sordariomycetidae</taxon>
        <taxon>Sordariales</taxon>
        <taxon>Schizotheciaceae</taxon>
        <taxon>Schizothecium</taxon>
    </lineage>
</organism>
<evidence type="ECO:0000313" key="4">
    <source>
        <dbReference type="Proteomes" id="UP001172155"/>
    </source>
</evidence>
<sequence length="972" mass="105465">MVKPDYDRDYYADLGLPAGADISQIRKQYRSLVLKYHPDRNPGQEEQAKERFVVIQAANEILSNPDHKSKYDANRRRPTPGTTASGTRGNPYSNVSRDMSDMFGAPPKRSARQQPTPYSNWGVPQSAPKPKTTGTPFDHLRAWDRMRPSKAPTAAATDPSGPRTSSPKPPPKPAAQPPPPPPPRTAYQARQQEASFGNARRTGFAPASPMGDEPQVKNNNYNNYNSYASNLFAETAANLRKTAHAQARPASAHADGPSDDYDRPSDNYDGGFVDTRQRTPYSSNVGEKTNPFEGASTARPKEAWRKTQEVAPEASPPRPTRQRSASLGERDGLPKPATKAPQGGFPNGFAKPPTTRFASQASERYSPRPPGDAKPPRPPKVPEAQPAPASQKATASGDAPASKPNVYGAPFNTFPKSSVPSPFFPSQFQEFYGADCNYCPSASPRHRDRQAKDGSSSTGEGRGASSRGPTPPVETPAPSGVAVPDNGVRWLEQLFNNQFDVLLNGARSSRATHQQAQTQRSSSHTNSTLPASFTVPDDDDTPEPQTPKANPASQQARFMRNSTESINTRFVADDKPSKYEFNAGGPSPIRDPLRPDPFLRAKQRSRSTPRGGATSAANGPAAPPVPPANPLQPEVSKPSAFDAGQWPKFGPHNFVPPPLARQASSPTRPTRVAKKPKASKVPTGAVVIDISSSSDEDGPQPIPTPAHVRATMQSAPSPNAMDIDPPSFEDIGTPSGARTINVEPSKPEWRPGHVNGVSPDITTAGGPSAPPPKPPKVAEPEDAPIFKEMFNVEPFADPQPAGVGGSGLAGFGDMKLNLPFPSQAAATTPLEKEKEQQQQPKEDTTASHFKDPPSCPHVPMPLTLAHLTPDTVHAWAEYASRFHQYLREWTAYERRIVEHFVARKRVREEAGEAAFAWVHVRGEAAGRRYRRELEQDRAVRKKWDDLAEAHEARVKEFAVVHRRVEGMLPVPG</sequence>
<dbReference type="Pfam" id="PF00226">
    <property type="entry name" value="DnaJ"/>
    <property type="match status" value="1"/>
</dbReference>
<dbReference type="CDD" id="cd06257">
    <property type="entry name" value="DnaJ"/>
    <property type="match status" value="1"/>
</dbReference>
<gene>
    <name evidence="3" type="ORF">B0T18DRAFT_198642</name>
</gene>
<dbReference type="PRINTS" id="PR00625">
    <property type="entry name" value="JDOMAIN"/>
</dbReference>
<feature type="region of interest" description="Disordered" evidence="1">
    <location>
        <begin position="826"/>
        <end position="854"/>
    </location>
</feature>
<dbReference type="PROSITE" id="PS50076">
    <property type="entry name" value="DNAJ_2"/>
    <property type="match status" value="1"/>
</dbReference>
<feature type="compositionally biased region" description="Basic and acidic residues" evidence="1">
    <location>
        <begin position="830"/>
        <end position="851"/>
    </location>
</feature>
<feature type="compositionally biased region" description="Low complexity" evidence="1">
    <location>
        <begin position="244"/>
        <end position="254"/>
    </location>
</feature>
<feature type="region of interest" description="Disordered" evidence="1">
    <location>
        <begin position="59"/>
        <end position="225"/>
    </location>
</feature>
<dbReference type="Gene3D" id="1.10.287.110">
    <property type="entry name" value="DnaJ domain"/>
    <property type="match status" value="1"/>
</dbReference>
<evidence type="ECO:0000259" key="2">
    <source>
        <dbReference type="PROSITE" id="PS50076"/>
    </source>
</evidence>
<dbReference type="PANTHER" id="PTHR44029">
    <property type="entry name" value="DNAJ HOMOLOG SUBFAMILY C MEMBER 21"/>
    <property type="match status" value="1"/>
</dbReference>
<dbReference type="Proteomes" id="UP001172155">
    <property type="component" value="Unassembled WGS sequence"/>
</dbReference>
<feature type="compositionally biased region" description="Pro residues" evidence="1">
    <location>
        <begin position="367"/>
        <end position="381"/>
    </location>
</feature>
<feature type="compositionally biased region" description="Polar residues" evidence="1">
    <location>
        <begin position="278"/>
        <end position="287"/>
    </location>
</feature>
<feature type="compositionally biased region" description="Low complexity" evidence="1">
    <location>
        <begin position="414"/>
        <end position="428"/>
    </location>
</feature>
<feature type="compositionally biased region" description="Pro residues" evidence="1">
    <location>
        <begin position="621"/>
        <end position="630"/>
    </location>
</feature>
<name>A0AA40ERJ9_9PEZI</name>
<feature type="compositionally biased region" description="Polar residues" evidence="1">
    <location>
        <begin position="112"/>
        <end position="123"/>
    </location>
</feature>
<evidence type="ECO:0000313" key="3">
    <source>
        <dbReference type="EMBL" id="KAK0744190.1"/>
    </source>
</evidence>
<feature type="compositionally biased region" description="Basic and acidic residues" evidence="1">
    <location>
        <begin position="65"/>
        <end position="75"/>
    </location>
</feature>
<reference evidence="3" key="1">
    <citation type="submission" date="2023-06" db="EMBL/GenBank/DDBJ databases">
        <title>Genome-scale phylogeny and comparative genomics of the fungal order Sordariales.</title>
        <authorList>
            <consortium name="Lawrence Berkeley National Laboratory"/>
            <person name="Hensen N."/>
            <person name="Bonometti L."/>
            <person name="Westerberg I."/>
            <person name="Brannstrom I.O."/>
            <person name="Guillou S."/>
            <person name="Cros-Aarteil S."/>
            <person name="Calhoun S."/>
            <person name="Haridas S."/>
            <person name="Kuo A."/>
            <person name="Mondo S."/>
            <person name="Pangilinan J."/>
            <person name="Riley R."/>
            <person name="LaButti K."/>
            <person name="Andreopoulos B."/>
            <person name="Lipzen A."/>
            <person name="Chen C."/>
            <person name="Yanf M."/>
            <person name="Daum C."/>
            <person name="Ng V."/>
            <person name="Clum A."/>
            <person name="Steindorff A."/>
            <person name="Ohm R."/>
            <person name="Martin F."/>
            <person name="Silar P."/>
            <person name="Natvig D."/>
            <person name="Lalanne C."/>
            <person name="Gautier V."/>
            <person name="Ament-velasquez S.L."/>
            <person name="Kruys A."/>
            <person name="Hutchinson M.I."/>
            <person name="Powell A.J."/>
            <person name="Barry K."/>
            <person name="Miller A.N."/>
            <person name="Grigoriev I.V."/>
            <person name="Debuchy R."/>
            <person name="Gladieux P."/>
            <person name="Thoren M.H."/>
            <person name="Johannesson H."/>
        </authorList>
    </citation>
    <scope>NUCLEOTIDE SEQUENCE</scope>
    <source>
        <strain evidence="3">SMH3187-1</strain>
    </source>
</reference>
<protein>
    <recommendedName>
        <fullName evidence="2">J domain-containing protein</fullName>
    </recommendedName>
</protein>